<reference evidence="1" key="2">
    <citation type="submission" date="2023-01" db="EMBL/GenBank/DDBJ databases">
        <authorList>
            <person name="Sun Q."/>
            <person name="Evtushenko L."/>
        </authorList>
    </citation>
    <scope>NUCLEOTIDE SEQUENCE</scope>
    <source>
        <strain evidence="1">VKM Ac-1321</strain>
    </source>
</reference>
<comment type="caution">
    <text evidence="1">The sequence shown here is derived from an EMBL/GenBank/DDBJ whole genome shotgun (WGS) entry which is preliminary data.</text>
</comment>
<reference evidence="1" key="1">
    <citation type="journal article" date="2014" name="Int. J. Syst. Evol. Microbiol.">
        <title>Complete genome sequence of Corynebacterium casei LMG S-19264T (=DSM 44701T), isolated from a smear-ripened cheese.</title>
        <authorList>
            <consortium name="US DOE Joint Genome Institute (JGI-PGF)"/>
            <person name="Walter F."/>
            <person name="Albersmeier A."/>
            <person name="Kalinowski J."/>
            <person name="Ruckert C."/>
        </authorList>
    </citation>
    <scope>NUCLEOTIDE SEQUENCE</scope>
    <source>
        <strain evidence="1">VKM Ac-1321</strain>
    </source>
</reference>
<gene>
    <name evidence="1" type="ORF">GCM10017581_078770</name>
</gene>
<dbReference type="EMBL" id="BSFP01000067">
    <property type="protein sequence ID" value="GLL06129.1"/>
    <property type="molecule type" value="Genomic_DNA"/>
</dbReference>
<name>A0A9W6KVB9_9ACTN</name>
<accession>A0A9W6KVB9</accession>
<dbReference type="Proteomes" id="UP001143480">
    <property type="component" value="Unassembled WGS sequence"/>
</dbReference>
<dbReference type="AlphaFoldDB" id="A0A9W6KVB9"/>
<keyword evidence="2" id="KW-1185">Reference proteome</keyword>
<sequence>MRPLLFLDVDGPLIPLHGRAAMADPAAASAAEHYGNPLLARLDPADGPRLLSLGCDLVWATTWADDANAVLGPLLHLPPLPTVAWTGAGDAGPEHWKTQDLVAWAAGRPFVWVDDEIGPADRSWVARHHSAPALLHRVMGRTGLTQADFEAIRDWAG</sequence>
<organism evidence="1 2">
    <name type="scientific">Dactylosporangium matsuzakiense</name>
    <dbReference type="NCBI Taxonomy" id="53360"/>
    <lineage>
        <taxon>Bacteria</taxon>
        <taxon>Bacillati</taxon>
        <taxon>Actinomycetota</taxon>
        <taxon>Actinomycetes</taxon>
        <taxon>Micromonosporales</taxon>
        <taxon>Micromonosporaceae</taxon>
        <taxon>Dactylosporangium</taxon>
    </lineage>
</organism>
<proteinExistence type="predicted"/>
<protein>
    <recommendedName>
        <fullName evidence="3">Secreted protein</fullName>
    </recommendedName>
</protein>
<evidence type="ECO:0008006" key="3">
    <source>
        <dbReference type="Google" id="ProtNLM"/>
    </source>
</evidence>
<evidence type="ECO:0000313" key="1">
    <source>
        <dbReference type="EMBL" id="GLL06129.1"/>
    </source>
</evidence>
<evidence type="ECO:0000313" key="2">
    <source>
        <dbReference type="Proteomes" id="UP001143480"/>
    </source>
</evidence>